<dbReference type="Proteomes" id="UP001519271">
    <property type="component" value="Unassembled WGS sequence"/>
</dbReference>
<reference evidence="1 2" key="1">
    <citation type="submission" date="2021-03" db="EMBL/GenBank/DDBJ databases">
        <title>Genomic Encyclopedia of Type Strains, Phase IV (KMG-IV): sequencing the most valuable type-strain genomes for metagenomic binning, comparative biology and taxonomic classification.</title>
        <authorList>
            <person name="Goeker M."/>
        </authorList>
    </citation>
    <scope>NUCLEOTIDE SEQUENCE [LARGE SCALE GENOMIC DNA]</scope>
    <source>
        <strain evidence="1 2">DSM 6139</strain>
    </source>
</reference>
<protein>
    <submittedName>
        <fullName evidence="1">Uncharacterized protein</fullName>
    </submittedName>
</protein>
<keyword evidence="2" id="KW-1185">Reference proteome</keyword>
<sequence length="97" mass="11303">MAAITSPGKTGRGEGSSIMQWLERHMMSRRSANDLSRRVRKVWVVPNVNEELTTHEHFTSVLEYAEPRNMDLERLLNDIPPHVRDDGNVSWYLDNKR</sequence>
<comment type="caution">
    <text evidence="1">The sequence shown here is derived from an EMBL/GenBank/DDBJ whole genome shotgun (WGS) entry which is preliminary data.</text>
</comment>
<accession>A0ABS4G6D2</accession>
<dbReference type="RefSeq" id="WP_209460259.1">
    <property type="nucleotide sequence ID" value="NZ_JAGGKC010000023.1"/>
</dbReference>
<evidence type="ECO:0000313" key="2">
    <source>
        <dbReference type="Proteomes" id="UP001519271"/>
    </source>
</evidence>
<dbReference type="EMBL" id="JAGGKC010000023">
    <property type="protein sequence ID" value="MBP1920081.1"/>
    <property type="molecule type" value="Genomic_DNA"/>
</dbReference>
<gene>
    <name evidence="1" type="ORF">J2Z34_002579</name>
</gene>
<evidence type="ECO:0000313" key="1">
    <source>
        <dbReference type="EMBL" id="MBP1920081.1"/>
    </source>
</evidence>
<name>A0ABS4G6D2_9CLOT</name>
<organism evidence="1 2">
    <name type="scientific">Youngiibacter multivorans</name>
    <dbReference type="NCBI Taxonomy" id="937251"/>
    <lineage>
        <taxon>Bacteria</taxon>
        <taxon>Bacillati</taxon>
        <taxon>Bacillota</taxon>
        <taxon>Clostridia</taxon>
        <taxon>Eubacteriales</taxon>
        <taxon>Clostridiaceae</taxon>
        <taxon>Youngiibacter</taxon>
    </lineage>
</organism>
<proteinExistence type="predicted"/>